<dbReference type="InterPro" id="IPR036641">
    <property type="entry name" value="HPT_dom_sf"/>
</dbReference>
<keyword evidence="2" id="KW-1185">Reference proteome</keyword>
<dbReference type="AlphaFoldDB" id="A0AA86S7I7"/>
<evidence type="ECO:0000313" key="1">
    <source>
        <dbReference type="EMBL" id="CAJ1937949.1"/>
    </source>
</evidence>
<name>A0AA86S7I7_9FABA</name>
<dbReference type="GO" id="GO:0000160">
    <property type="term" value="P:phosphorelay signal transduction system"/>
    <property type="evidence" value="ECO:0007669"/>
    <property type="project" value="InterPro"/>
</dbReference>
<organism evidence="1 2">
    <name type="scientific">Sphenostylis stenocarpa</name>
    <dbReference type="NCBI Taxonomy" id="92480"/>
    <lineage>
        <taxon>Eukaryota</taxon>
        <taxon>Viridiplantae</taxon>
        <taxon>Streptophyta</taxon>
        <taxon>Embryophyta</taxon>
        <taxon>Tracheophyta</taxon>
        <taxon>Spermatophyta</taxon>
        <taxon>Magnoliopsida</taxon>
        <taxon>eudicotyledons</taxon>
        <taxon>Gunneridae</taxon>
        <taxon>Pentapetalae</taxon>
        <taxon>rosids</taxon>
        <taxon>fabids</taxon>
        <taxon>Fabales</taxon>
        <taxon>Fabaceae</taxon>
        <taxon>Papilionoideae</taxon>
        <taxon>50 kb inversion clade</taxon>
        <taxon>NPAAA clade</taxon>
        <taxon>indigoferoid/millettioid clade</taxon>
        <taxon>Phaseoleae</taxon>
        <taxon>Sphenostylis</taxon>
    </lineage>
</organism>
<dbReference type="EMBL" id="OY731400">
    <property type="protein sequence ID" value="CAJ1937949.1"/>
    <property type="molecule type" value="Genomic_DNA"/>
</dbReference>
<dbReference type="Gene3D" id="1.20.120.160">
    <property type="entry name" value="HPT domain"/>
    <property type="match status" value="1"/>
</dbReference>
<dbReference type="Proteomes" id="UP001189624">
    <property type="component" value="Chromosome 3"/>
</dbReference>
<gene>
    <name evidence="1" type="ORF">AYBTSS11_LOCUS8295</name>
</gene>
<evidence type="ECO:0000313" key="2">
    <source>
        <dbReference type="Proteomes" id="UP001189624"/>
    </source>
</evidence>
<proteinExistence type="predicted"/>
<accession>A0AA86S7I7</accession>
<protein>
    <submittedName>
        <fullName evidence="1">Uncharacterized protein</fullName>
    </submittedName>
</protein>
<dbReference type="Gramene" id="rna-AYBTSS11_LOCUS8295">
    <property type="protein sequence ID" value="CAJ1937949.1"/>
    <property type="gene ID" value="gene-AYBTSS11_LOCUS8295"/>
</dbReference>
<sequence length="59" mass="6630">MAAALTDFEHAIDSSSKEKCLKALKQARRELNALQEKLHLCLQFERRIILLATEGGTSM</sequence>
<reference evidence="1" key="1">
    <citation type="submission" date="2023-10" db="EMBL/GenBank/DDBJ databases">
        <authorList>
            <person name="Domelevo Entfellner J.-B."/>
        </authorList>
    </citation>
    <scope>NUCLEOTIDE SEQUENCE</scope>
</reference>